<comment type="caution">
    <text evidence="4">The sequence shown here is derived from an EMBL/GenBank/DDBJ whole genome shotgun (WGS) entry which is preliminary data.</text>
</comment>
<dbReference type="SUPFAM" id="SSF88713">
    <property type="entry name" value="Glycoside hydrolase/deacetylase"/>
    <property type="match status" value="1"/>
</dbReference>
<sequence>MTQMSWLGVRLISQVFGNACLPGYIGGRLSILIYHRVLKEQDSLQPDIPDEKIFRWQMQLLKRYFNVLSLRDALCRLRDNTLPERSVCVTFDDGYSDNVTVALPILKELDVPATFFIASGFLNGGSMWNDVVFELMRNIECGVHEFSEVPDFTSPVNVEDNYSSRRKIANTIIQTIKYLDYSRRQFVIDKLNEKIKNTNTGLMMTSCQVRELFAAGMEIGAHTLSHPILAKLPAEAARREIDAGRAKLEELINAPVRILAYPNGKPGEDYLPEHAAMAKEMGFEAAVSTSWGVSDALTDRYQLARFTPWDTTPMRFAARLLMNGRSLHRPMAVAG</sequence>
<evidence type="ECO:0000313" key="4">
    <source>
        <dbReference type="EMBL" id="PWV61117.1"/>
    </source>
</evidence>
<evidence type="ECO:0000256" key="1">
    <source>
        <dbReference type="ARBA" id="ARBA00004613"/>
    </source>
</evidence>
<dbReference type="GO" id="GO:0005576">
    <property type="term" value="C:extracellular region"/>
    <property type="evidence" value="ECO:0007669"/>
    <property type="project" value="UniProtKB-SubCell"/>
</dbReference>
<protein>
    <submittedName>
        <fullName evidence="4">Polysaccharide deacetylase</fullName>
    </submittedName>
</protein>
<dbReference type="InterPro" id="IPR011330">
    <property type="entry name" value="Glyco_hydro/deAcase_b/a-brl"/>
</dbReference>
<dbReference type="CDD" id="cd10918">
    <property type="entry name" value="CE4_NodB_like_5s_6s"/>
    <property type="match status" value="1"/>
</dbReference>
<comment type="subcellular location">
    <subcellularLocation>
        <location evidence="1">Secreted</location>
    </subcellularLocation>
</comment>
<dbReference type="AlphaFoldDB" id="A0A317MUR0"/>
<dbReference type="InterPro" id="IPR051398">
    <property type="entry name" value="Polysacch_Deacetylase"/>
</dbReference>
<dbReference type="Proteomes" id="UP000246569">
    <property type="component" value="Unassembled WGS sequence"/>
</dbReference>
<dbReference type="InterPro" id="IPR002509">
    <property type="entry name" value="NODB_dom"/>
</dbReference>
<keyword evidence="2" id="KW-0732">Signal</keyword>
<reference evidence="4 5" key="1">
    <citation type="submission" date="2018-05" db="EMBL/GenBank/DDBJ databases">
        <title>Genomic Encyclopedia of Type Strains, Phase IV (KMG-IV): sequencing the most valuable type-strain genomes for metagenomic binning, comparative biology and taxonomic classification.</title>
        <authorList>
            <person name="Goeker M."/>
        </authorList>
    </citation>
    <scope>NUCLEOTIDE SEQUENCE [LARGE SCALE GENOMIC DNA]</scope>
    <source>
        <strain evidence="4 5">DSM 23606</strain>
    </source>
</reference>
<dbReference type="RefSeq" id="WP_246004633.1">
    <property type="nucleotide sequence ID" value="NZ_QGTJ01000006.1"/>
</dbReference>
<dbReference type="PANTHER" id="PTHR34216">
    <property type="match status" value="1"/>
</dbReference>
<dbReference type="EMBL" id="QGTJ01000006">
    <property type="protein sequence ID" value="PWV61117.1"/>
    <property type="molecule type" value="Genomic_DNA"/>
</dbReference>
<dbReference type="GO" id="GO:0005975">
    <property type="term" value="P:carbohydrate metabolic process"/>
    <property type="evidence" value="ECO:0007669"/>
    <property type="project" value="InterPro"/>
</dbReference>
<organism evidence="4 5">
    <name type="scientific">Plasticicumulans acidivorans</name>
    <dbReference type="NCBI Taxonomy" id="886464"/>
    <lineage>
        <taxon>Bacteria</taxon>
        <taxon>Pseudomonadati</taxon>
        <taxon>Pseudomonadota</taxon>
        <taxon>Gammaproteobacteria</taxon>
        <taxon>Candidatus Competibacteraceae</taxon>
        <taxon>Plasticicumulans</taxon>
    </lineage>
</organism>
<feature type="domain" description="NodB homology" evidence="3">
    <location>
        <begin position="85"/>
        <end position="335"/>
    </location>
</feature>
<accession>A0A317MUR0</accession>
<evidence type="ECO:0000259" key="3">
    <source>
        <dbReference type="PROSITE" id="PS51677"/>
    </source>
</evidence>
<dbReference type="Pfam" id="PF01522">
    <property type="entry name" value="Polysacc_deac_1"/>
    <property type="match status" value="2"/>
</dbReference>
<evidence type="ECO:0000313" key="5">
    <source>
        <dbReference type="Proteomes" id="UP000246569"/>
    </source>
</evidence>
<dbReference type="PANTHER" id="PTHR34216:SF3">
    <property type="entry name" value="POLY-BETA-1,6-N-ACETYL-D-GLUCOSAMINE N-DEACETYLASE"/>
    <property type="match status" value="1"/>
</dbReference>
<gene>
    <name evidence="4" type="ORF">C7443_106131</name>
</gene>
<evidence type="ECO:0000256" key="2">
    <source>
        <dbReference type="ARBA" id="ARBA00022729"/>
    </source>
</evidence>
<dbReference type="GO" id="GO:0016810">
    <property type="term" value="F:hydrolase activity, acting on carbon-nitrogen (but not peptide) bonds"/>
    <property type="evidence" value="ECO:0007669"/>
    <property type="project" value="InterPro"/>
</dbReference>
<name>A0A317MUR0_9GAMM</name>
<proteinExistence type="predicted"/>
<keyword evidence="5" id="KW-1185">Reference proteome</keyword>
<dbReference type="Gene3D" id="3.20.20.370">
    <property type="entry name" value="Glycoside hydrolase/deacetylase"/>
    <property type="match status" value="1"/>
</dbReference>
<dbReference type="PROSITE" id="PS51677">
    <property type="entry name" value="NODB"/>
    <property type="match status" value="1"/>
</dbReference>